<sequence>MWEFWRRHKKKVYVTFGVLGSGYLLYKRYDGHRRRLSDLDRELADERRNRNSQIPDQGTFLKIQTIADSTTLPHVMRYLSSRIEEELDLTHLMQRLMRKERPAKFSNCCGEAGLWDRLKILSMDMCIWLLYIVIYSC</sequence>
<evidence type="ECO:0000313" key="1">
    <source>
        <dbReference type="EMBL" id="MCD7446667.1"/>
    </source>
</evidence>
<keyword evidence="2" id="KW-1185">Reference proteome</keyword>
<accession>A0ABS8RIN5</accession>
<comment type="caution">
    <text evidence="1">The sequence shown here is derived from an EMBL/GenBank/DDBJ whole genome shotgun (WGS) entry which is preliminary data.</text>
</comment>
<protein>
    <recommendedName>
        <fullName evidence="3">Peroxin-3</fullName>
    </recommendedName>
</protein>
<organism evidence="1 2">
    <name type="scientific">Datura stramonium</name>
    <name type="common">Jimsonweed</name>
    <name type="synonym">Common thornapple</name>
    <dbReference type="NCBI Taxonomy" id="4076"/>
    <lineage>
        <taxon>Eukaryota</taxon>
        <taxon>Viridiplantae</taxon>
        <taxon>Streptophyta</taxon>
        <taxon>Embryophyta</taxon>
        <taxon>Tracheophyta</taxon>
        <taxon>Spermatophyta</taxon>
        <taxon>Magnoliopsida</taxon>
        <taxon>eudicotyledons</taxon>
        <taxon>Gunneridae</taxon>
        <taxon>Pentapetalae</taxon>
        <taxon>asterids</taxon>
        <taxon>lamiids</taxon>
        <taxon>Solanales</taxon>
        <taxon>Solanaceae</taxon>
        <taxon>Solanoideae</taxon>
        <taxon>Datureae</taxon>
        <taxon>Datura</taxon>
    </lineage>
</organism>
<dbReference type="Proteomes" id="UP000823775">
    <property type="component" value="Unassembled WGS sequence"/>
</dbReference>
<proteinExistence type="predicted"/>
<dbReference type="PANTHER" id="PTHR28080">
    <property type="entry name" value="PEROXISOMAL BIOGENESIS FACTOR 3"/>
    <property type="match status" value="1"/>
</dbReference>
<name>A0ABS8RIN5_DATST</name>
<reference evidence="1 2" key="1">
    <citation type="journal article" date="2021" name="BMC Genomics">
        <title>Datura genome reveals duplications of psychoactive alkaloid biosynthetic genes and high mutation rate following tissue culture.</title>
        <authorList>
            <person name="Rajewski A."/>
            <person name="Carter-House D."/>
            <person name="Stajich J."/>
            <person name="Litt A."/>
        </authorList>
    </citation>
    <scope>NUCLEOTIDE SEQUENCE [LARGE SCALE GENOMIC DNA]</scope>
    <source>
        <strain evidence="1">AR-01</strain>
    </source>
</reference>
<gene>
    <name evidence="1" type="ORF">HAX54_014438</name>
</gene>
<dbReference type="PANTHER" id="PTHR28080:SF5">
    <property type="entry name" value="PEROXISOME BIOGENESIS PROTEIN 3-2-LIKE"/>
    <property type="match status" value="1"/>
</dbReference>
<dbReference type="InterPro" id="IPR006966">
    <property type="entry name" value="Peroxin-3"/>
</dbReference>
<evidence type="ECO:0008006" key="3">
    <source>
        <dbReference type="Google" id="ProtNLM"/>
    </source>
</evidence>
<evidence type="ECO:0000313" key="2">
    <source>
        <dbReference type="Proteomes" id="UP000823775"/>
    </source>
</evidence>
<dbReference type="EMBL" id="JACEIK010000019">
    <property type="protein sequence ID" value="MCD7446667.1"/>
    <property type="molecule type" value="Genomic_DNA"/>
</dbReference>